<dbReference type="AlphaFoldDB" id="A0AA37M5M1"/>
<proteinExistence type="inferred from homology"/>
<comment type="similarity">
    <text evidence="2">Belongs to the YkuD family.</text>
</comment>
<evidence type="ECO:0000256" key="4">
    <source>
        <dbReference type="ARBA" id="ARBA00022679"/>
    </source>
</evidence>
<comment type="pathway">
    <text evidence="1 9">Cell wall biogenesis; peptidoglycan biosynthesis.</text>
</comment>
<dbReference type="FunFam" id="2.40.440.10:FF:000002">
    <property type="entry name" value="L,D-transpeptidase ErfK/SrfK"/>
    <property type="match status" value="1"/>
</dbReference>
<reference evidence="13" key="2">
    <citation type="submission" date="2021-08" db="EMBL/GenBank/DDBJ databases">
        <authorList>
            <person name="Tani A."/>
            <person name="Ola A."/>
            <person name="Ogura Y."/>
            <person name="Katsura K."/>
            <person name="Hayashi T."/>
        </authorList>
    </citation>
    <scope>NUCLEOTIDE SEQUENCE</scope>
    <source>
        <strain evidence="13">JCM 32048</strain>
    </source>
</reference>
<feature type="chain" id="PRO_5041406393" description="L,D-TPase catalytic domain-containing protein" evidence="11">
    <location>
        <begin position="22"/>
        <end position="389"/>
    </location>
</feature>
<evidence type="ECO:0000313" key="13">
    <source>
        <dbReference type="EMBL" id="GJD63099.1"/>
    </source>
</evidence>
<dbReference type="GO" id="GO:0016757">
    <property type="term" value="F:glycosyltransferase activity"/>
    <property type="evidence" value="ECO:0007669"/>
    <property type="project" value="UniProtKB-KW"/>
</dbReference>
<feature type="signal peptide" evidence="11">
    <location>
        <begin position="1"/>
        <end position="21"/>
    </location>
</feature>
<dbReference type="InterPro" id="IPR038063">
    <property type="entry name" value="Transpep_catalytic_dom"/>
</dbReference>
<evidence type="ECO:0000256" key="8">
    <source>
        <dbReference type="ARBA" id="ARBA00023316"/>
    </source>
</evidence>
<sequence length="389" mass="41044">MRRLGRLLPALLLCSASAAQAMSADESPAGWWAPTLRDCADPASPRVFEIRLKPAGAARLEAHDLRCRIDRVSDTAIGYRLHMRCFRSAEDLRAEAHAEPRQIVVDAIGPVTMRADGQRVYRCRSRPAAAIEALRSPVADEAPATVPALPLPDAPMRLAALAPEPAPSTPILATPILATPILATPLPAAPPPAVPPPAAPPLATLPLTTPGLAPDAPARLAALPAEPLPVPSAPRLAPPVALPALRRGKVVGYPGSQAPGTIVVDTAARLLYLVRGDGTAVRYRVAVGRPGTTWKGVQTVTAKQEWPQWTPTPEMRRSRPGLPRTVAGGPRNPLGARALYLGSTLYRIHGTTDPGSIGRAASAGCFRMLNEDVIELYGFVPVGTKVEVI</sequence>
<dbReference type="RefSeq" id="WP_309296455.1">
    <property type="nucleotide sequence ID" value="NZ_BPQJ01000014.1"/>
</dbReference>
<protein>
    <recommendedName>
        <fullName evidence="12">L,D-TPase catalytic domain-containing protein</fullName>
    </recommendedName>
</protein>
<organism evidence="13 14">
    <name type="scientific">Methylobacterium frigidaeris</name>
    <dbReference type="NCBI Taxonomy" id="2038277"/>
    <lineage>
        <taxon>Bacteria</taxon>
        <taxon>Pseudomonadati</taxon>
        <taxon>Pseudomonadota</taxon>
        <taxon>Alphaproteobacteria</taxon>
        <taxon>Hyphomicrobiales</taxon>
        <taxon>Methylobacteriaceae</taxon>
        <taxon>Methylobacterium</taxon>
    </lineage>
</organism>
<dbReference type="EMBL" id="BPQJ01000014">
    <property type="protein sequence ID" value="GJD63099.1"/>
    <property type="molecule type" value="Genomic_DNA"/>
</dbReference>
<feature type="compositionally biased region" description="Low complexity" evidence="10">
    <location>
        <begin position="201"/>
        <end position="210"/>
    </location>
</feature>
<evidence type="ECO:0000259" key="12">
    <source>
        <dbReference type="PROSITE" id="PS52029"/>
    </source>
</evidence>
<dbReference type="GO" id="GO:0018104">
    <property type="term" value="P:peptidoglycan-protein cross-linking"/>
    <property type="evidence" value="ECO:0007669"/>
    <property type="project" value="TreeGrafter"/>
</dbReference>
<dbReference type="InterPro" id="IPR005490">
    <property type="entry name" value="LD_TPept_cat_dom"/>
</dbReference>
<evidence type="ECO:0000256" key="2">
    <source>
        <dbReference type="ARBA" id="ARBA00005992"/>
    </source>
</evidence>
<name>A0AA37M5M1_9HYPH</name>
<feature type="active site" description="Proton donor/acceptor" evidence="9">
    <location>
        <position position="349"/>
    </location>
</feature>
<feature type="region of interest" description="Disordered" evidence="10">
    <location>
        <begin position="191"/>
        <end position="210"/>
    </location>
</feature>
<dbReference type="SUPFAM" id="SSF141523">
    <property type="entry name" value="L,D-transpeptidase catalytic domain-like"/>
    <property type="match status" value="1"/>
</dbReference>
<keyword evidence="7 9" id="KW-0573">Peptidoglycan synthesis</keyword>
<dbReference type="GO" id="GO:0071972">
    <property type="term" value="F:peptidoglycan L,D-transpeptidase activity"/>
    <property type="evidence" value="ECO:0007669"/>
    <property type="project" value="TreeGrafter"/>
</dbReference>
<evidence type="ECO:0000256" key="5">
    <source>
        <dbReference type="ARBA" id="ARBA00022801"/>
    </source>
</evidence>
<dbReference type="GO" id="GO:0071555">
    <property type="term" value="P:cell wall organization"/>
    <property type="evidence" value="ECO:0007669"/>
    <property type="project" value="UniProtKB-UniRule"/>
</dbReference>
<accession>A0AA37M5M1</accession>
<evidence type="ECO:0000256" key="10">
    <source>
        <dbReference type="SAM" id="MobiDB-lite"/>
    </source>
</evidence>
<dbReference type="Pfam" id="PF03734">
    <property type="entry name" value="YkuD"/>
    <property type="match status" value="1"/>
</dbReference>
<keyword evidence="5" id="KW-0378">Hydrolase</keyword>
<keyword evidence="8 9" id="KW-0961">Cell wall biogenesis/degradation</keyword>
<dbReference type="Proteomes" id="UP001055286">
    <property type="component" value="Unassembled WGS sequence"/>
</dbReference>
<evidence type="ECO:0000256" key="3">
    <source>
        <dbReference type="ARBA" id="ARBA00022676"/>
    </source>
</evidence>
<dbReference type="InterPro" id="IPR050979">
    <property type="entry name" value="LD-transpeptidase"/>
</dbReference>
<evidence type="ECO:0000256" key="1">
    <source>
        <dbReference type="ARBA" id="ARBA00004752"/>
    </source>
</evidence>
<keyword evidence="11" id="KW-0732">Signal</keyword>
<keyword evidence="14" id="KW-1185">Reference proteome</keyword>
<feature type="active site" description="Nucleophile" evidence="9">
    <location>
        <position position="365"/>
    </location>
</feature>
<dbReference type="GO" id="GO:0005576">
    <property type="term" value="C:extracellular region"/>
    <property type="evidence" value="ECO:0007669"/>
    <property type="project" value="TreeGrafter"/>
</dbReference>
<feature type="domain" description="L,D-TPase catalytic" evidence="12">
    <location>
        <begin position="260"/>
        <end position="389"/>
    </location>
</feature>
<keyword evidence="4" id="KW-0808">Transferase</keyword>
<keyword evidence="3" id="KW-0328">Glycosyltransferase</keyword>
<evidence type="ECO:0000256" key="7">
    <source>
        <dbReference type="ARBA" id="ARBA00022984"/>
    </source>
</evidence>
<evidence type="ECO:0000256" key="9">
    <source>
        <dbReference type="PROSITE-ProRule" id="PRU01373"/>
    </source>
</evidence>
<evidence type="ECO:0000313" key="14">
    <source>
        <dbReference type="Proteomes" id="UP001055286"/>
    </source>
</evidence>
<dbReference type="PANTHER" id="PTHR30582:SF24">
    <property type="entry name" value="L,D-TRANSPEPTIDASE ERFK_SRFK-RELATED"/>
    <property type="match status" value="1"/>
</dbReference>
<dbReference type="GO" id="GO:0008360">
    <property type="term" value="P:regulation of cell shape"/>
    <property type="evidence" value="ECO:0007669"/>
    <property type="project" value="UniProtKB-UniRule"/>
</dbReference>
<dbReference type="PROSITE" id="PS52029">
    <property type="entry name" value="LD_TPASE"/>
    <property type="match status" value="1"/>
</dbReference>
<reference evidence="13" key="1">
    <citation type="journal article" date="2016" name="Front. Microbiol.">
        <title>Genome Sequence of the Piezophilic, Mesophilic Sulfate-Reducing Bacterium Desulfovibrio indicus J2T.</title>
        <authorList>
            <person name="Cao J."/>
            <person name="Maignien L."/>
            <person name="Shao Z."/>
            <person name="Alain K."/>
            <person name="Jebbar M."/>
        </authorList>
    </citation>
    <scope>NUCLEOTIDE SEQUENCE</scope>
    <source>
        <strain evidence="13">JCM 32048</strain>
    </source>
</reference>
<keyword evidence="6 9" id="KW-0133">Cell shape</keyword>
<comment type="caution">
    <text evidence="13">The sequence shown here is derived from an EMBL/GenBank/DDBJ whole genome shotgun (WGS) entry which is preliminary data.</text>
</comment>
<gene>
    <name evidence="13" type="ORF">MPEAHAMD_3261</name>
</gene>
<evidence type="ECO:0000256" key="11">
    <source>
        <dbReference type="SAM" id="SignalP"/>
    </source>
</evidence>
<feature type="compositionally biased region" description="Pro residues" evidence="10">
    <location>
        <begin position="191"/>
        <end position="200"/>
    </location>
</feature>
<dbReference type="PANTHER" id="PTHR30582">
    <property type="entry name" value="L,D-TRANSPEPTIDASE"/>
    <property type="match status" value="1"/>
</dbReference>
<dbReference type="CDD" id="cd16913">
    <property type="entry name" value="YkuD_like"/>
    <property type="match status" value="1"/>
</dbReference>
<dbReference type="Gene3D" id="2.40.440.10">
    <property type="entry name" value="L,D-transpeptidase catalytic domain-like"/>
    <property type="match status" value="1"/>
</dbReference>
<evidence type="ECO:0000256" key="6">
    <source>
        <dbReference type="ARBA" id="ARBA00022960"/>
    </source>
</evidence>